<name>A0A0M0K0V0_9EUKA</name>
<dbReference type="PANTHER" id="PTHR24113">
    <property type="entry name" value="RAN GTPASE-ACTIVATING PROTEIN 1"/>
    <property type="match status" value="1"/>
</dbReference>
<gene>
    <name evidence="4" type="ORF">Ctob_011440</name>
</gene>
<dbReference type="GO" id="GO:0005829">
    <property type="term" value="C:cytosol"/>
    <property type="evidence" value="ECO:0007669"/>
    <property type="project" value="TreeGrafter"/>
</dbReference>
<dbReference type="Proteomes" id="UP000037460">
    <property type="component" value="Unassembled WGS sequence"/>
</dbReference>
<dbReference type="GO" id="GO:0005096">
    <property type="term" value="F:GTPase activator activity"/>
    <property type="evidence" value="ECO:0007669"/>
    <property type="project" value="UniProtKB-KW"/>
</dbReference>
<dbReference type="Gene3D" id="3.80.10.10">
    <property type="entry name" value="Ribonuclease Inhibitor"/>
    <property type="match status" value="1"/>
</dbReference>
<protein>
    <recommendedName>
        <fullName evidence="6">Mono(ADP-ribosyl)transferase</fullName>
    </recommendedName>
</protein>
<keyword evidence="1" id="KW-0343">GTPase activation</keyword>
<comment type="caution">
    <text evidence="4">The sequence shown here is derived from an EMBL/GenBank/DDBJ whole genome shotgun (WGS) entry which is preliminary data.</text>
</comment>
<dbReference type="GO" id="GO:0031267">
    <property type="term" value="F:small GTPase binding"/>
    <property type="evidence" value="ECO:0007669"/>
    <property type="project" value="TreeGrafter"/>
</dbReference>
<dbReference type="SMART" id="SM00368">
    <property type="entry name" value="LRR_RI"/>
    <property type="match status" value="6"/>
</dbReference>
<dbReference type="Pfam" id="PF13516">
    <property type="entry name" value="LRR_6"/>
    <property type="match status" value="1"/>
</dbReference>
<dbReference type="EMBL" id="JWZX01001873">
    <property type="protein sequence ID" value="KOO32003.1"/>
    <property type="molecule type" value="Genomic_DNA"/>
</dbReference>
<dbReference type="GO" id="GO:0048471">
    <property type="term" value="C:perinuclear region of cytoplasm"/>
    <property type="evidence" value="ECO:0007669"/>
    <property type="project" value="TreeGrafter"/>
</dbReference>
<keyword evidence="3" id="KW-0677">Repeat</keyword>
<dbReference type="GO" id="GO:0006913">
    <property type="term" value="P:nucleocytoplasmic transport"/>
    <property type="evidence" value="ECO:0007669"/>
    <property type="project" value="TreeGrafter"/>
</dbReference>
<dbReference type="InterPro" id="IPR001611">
    <property type="entry name" value="Leu-rich_rpt"/>
</dbReference>
<dbReference type="Gene3D" id="3.90.176.10">
    <property type="entry name" value="Toxin ADP-ribosyltransferase, Chain A, domain 1"/>
    <property type="match status" value="1"/>
</dbReference>
<dbReference type="OrthoDB" id="423533at2759"/>
<keyword evidence="5" id="KW-1185">Reference proteome</keyword>
<sequence length="713" mass="77497">MERDHLHSEDSSDEFTTSNYMMTTTPQIEWWFVAEPDRAVEWPKEGNIKEDGTSHATRRRPLPLSELKHRLHEVNAQLAVLEEPELMLEEGLGARLYTGPMFVKYNDLLRGFGAALAGCKSNRYVTTIHVINSVIVKASKLTKAATIYRGVAGGVLPQSFWAPNAQGVRGGIEGAFMSTTFDREVALQYASQPGKPGLVFEMHMGMIDRGCELGWISQYPHERECLFAPLTGIEVLGTRIEGAVLVVEARLSINLNALTIEQVISKRRKMVGDMCIAMQAEILHEARSEPSWAQLASAAVPLLPQLAATAAAAAKVLSRQAAGADVDDDQAAQLASTDILAAFIRDESHAKMNRFYTDEPERYNDDTYLSDTISNAINLKRAISSYPFALQQLAILHKMQDELCLRSIDVGASFAIESVTFNFNIGPPRHHGSDSYAYGSCLRTPQLEMHEGEYVIAVEQLMGYLALGAGIRFHTSHKELHIGQRLTLALPDPQGEIAHGISALLLLSRTLTDLSFANLGFGPEPAKAIGAALGRNTTLTRLSIRHVRLGTAGAVEIFRGLHCTGSRLRHLILNHTSIDPACGAHVRAALLAPTALTELDLADNKLGPGGCEAVAEGLARNRSLEVLRLPNNVIEEAGVKAVAEALITAGAASALRVLDLSQNPMGSQGGVFMGRALAHNPPLKDLRLGYDYHAEVSGFLPPFRYEIGDEGLS</sequence>
<evidence type="ECO:0008006" key="6">
    <source>
        <dbReference type="Google" id="ProtNLM"/>
    </source>
</evidence>
<evidence type="ECO:0000313" key="4">
    <source>
        <dbReference type="EMBL" id="KOO32003.1"/>
    </source>
</evidence>
<evidence type="ECO:0000256" key="2">
    <source>
        <dbReference type="ARBA" id="ARBA00022614"/>
    </source>
</evidence>
<evidence type="ECO:0000256" key="3">
    <source>
        <dbReference type="ARBA" id="ARBA00022737"/>
    </source>
</evidence>
<dbReference type="PROSITE" id="PS51996">
    <property type="entry name" value="TR_MART"/>
    <property type="match status" value="1"/>
</dbReference>
<proteinExistence type="predicted"/>
<evidence type="ECO:0000313" key="5">
    <source>
        <dbReference type="Proteomes" id="UP000037460"/>
    </source>
</evidence>
<reference evidence="5" key="1">
    <citation type="journal article" date="2015" name="PLoS Genet.">
        <title>Genome Sequence and Transcriptome Analyses of Chrysochromulina tobin: Metabolic Tools for Enhanced Algal Fitness in the Prominent Order Prymnesiales (Haptophyceae).</title>
        <authorList>
            <person name="Hovde B.T."/>
            <person name="Deodato C.R."/>
            <person name="Hunsperger H.M."/>
            <person name="Ryken S.A."/>
            <person name="Yost W."/>
            <person name="Jha R.K."/>
            <person name="Patterson J."/>
            <person name="Monnat R.J. Jr."/>
            <person name="Barlow S.B."/>
            <person name="Starkenburg S.R."/>
            <person name="Cattolico R.A."/>
        </authorList>
    </citation>
    <scope>NUCLEOTIDE SEQUENCE</scope>
    <source>
        <strain evidence="5">CCMP291</strain>
    </source>
</reference>
<dbReference type="SUPFAM" id="SSF56399">
    <property type="entry name" value="ADP-ribosylation"/>
    <property type="match status" value="1"/>
</dbReference>
<dbReference type="InterPro" id="IPR032675">
    <property type="entry name" value="LRR_dom_sf"/>
</dbReference>
<organism evidence="4 5">
    <name type="scientific">Chrysochromulina tobinii</name>
    <dbReference type="NCBI Taxonomy" id="1460289"/>
    <lineage>
        <taxon>Eukaryota</taxon>
        <taxon>Haptista</taxon>
        <taxon>Haptophyta</taxon>
        <taxon>Prymnesiophyceae</taxon>
        <taxon>Prymnesiales</taxon>
        <taxon>Chrysochromulinaceae</taxon>
        <taxon>Chrysochromulina</taxon>
    </lineage>
</organism>
<keyword evidence="2" id="KW-0433">Leucine-rich repeat</keyword>
<accession>A0A0M0K0V0</accession>
<dbReference type="AlphaFoldDB" id="A0A0M0K0V0"/>
<dbReference type="PANTHER" id="PTHR24113:SF12">
    <property type="entry name" value="RAN GTPASE-ACTIVATING PROTEIN 1"/>
    <property type="match status" value="1"/>
</dbReference>
<dbReference type="GO" id="GO:0005634">
    <property type="term" value="C:nucleus"/>
    <property type="evidence" value="ECO:0007669"/>
    <property type="project" value="TreeGrafter"/>
</dbReference>
<dbReference type="SUPFAM" id="SSF52047">
    <property type="entry name" value="RNI-like"/>
    <property type="match status" value="1"/>
</dbReference>
<evidence type="ECO:0000256" key="1">
    <source>
        <dbReference type="ARBA" id="ARBA00022468"/>
    </source>
</evidence>
<dbReference type="InterPro" id="IPR027038">
    <property type="entry name" value="RanGap"/>
</dbReference>